<reference evidence="3 4" key="1">
    <citation type="submission" date="2018-07" db="EMBL/GenBank/DDBJ databases">
        <title>Bacillus sp. YLB-04 draft genome sequence.</title>
        <authorList>
            <person name="Yu L."/>
            <person name="Tang X."/>
        </authorList>
    </citation>
    <scope>NUCLEOTIDE SEQUENCE [LARGE SCALE GENOMIC DNA]</scope>
    <source>
        <strain evidence="3 4">YLB-04</strain>
    </source>
</reference>
<name>A0A3D8GK54_9BACI</name>
<dbReference type="InterPro" id="IPR012292">
    <property type="entry name" value="Globin/Proto"/>
</dbReference>
<dbReference type="Gene3D" id="3.30.750.24">
    <property type="entry name" value="STAS domain"/>
    <property type="match status" value="1"/>
</dbReference>
<gene>
    <name evidence="3" type="ORF">DRW41_21175</name>
</gene>
<evidence type="ECO:0000313" key="3">
    <source>
        <dbReference type="EMBL" id="RDU34835.1"/>
    </source>
</evidence>
<dbReference type="PROSITE" id="PS50801">
    <property type="entry name" value="STAS"/>
    <property type="match status" value="1"/>
</dbReference>
<keyword evidence="1" id="KW-0597">Phosphoprotein</keyword>
<evidence type="ECO:0000256" key="1">
    <source>
        <dbReference type="ARBA" id="ARBA00022553"/>
    </source>
</evidence>
<dbReference type="OrthoDB" id="9800154at2"/>
<dbReference type="CDD" id="cd07041">
    <property type="entry name" value="STAS_RsbR_RsbS_like"/>
    <property type="match status" value="1"/>
</dbReference>
<dbReference type="Pfam" id="PF01740">
    <property type="entry name" value="STAS"/>
    <property type="match status" value="1"/>
</dbReference>
<accession>A0A3D8GK54</accession>
<dbReference type="Gene3D" id="1.10.490.10">
    <property type="entry name" value="Globins"/>
    <property type="match status" value="1"/>
</dbReference>
<dbReference type="InterPro" id="IPR036513">
    <property type="entry name" value="STAS_dom_sf"/>
</dbReference>
<dbReference type="Proteomes" id="UP000257144">
    <property type="component" value="Unassembled WGS sequence"/>
</dbReference>
<dbReference type="InterPro" id="IPR002645">
    <property type="entry name" value="STAS_dom"/>
</dbReference>
<dbReference type="InterPro" id="IPR014792">
    <property type="entry name" value="RsbRA_N"/>
</dbReference>
<feature type="domain" description="STAS" evidence="2">
    <location>
        <begin position="151"/>
        <end position="262"/>
    </location>
</feature>
<comment type="caution">
    <text evidence="3">The sequence shown here is derived from an EMBL/GenBank/DDBJ whole genome shotgun (WGS) entry which is preliminary data.</text>
</comment>
<organism evidence="3 4">
    <name type="scientific">Neobacillus piezotolerans</name>
    <dbReference type="NCBI Taxonomy" id="2259171"/>
    <lineage>
        <taxon>Bacteria</taxon>
        <taxon>Bacillati</taxon>
        <taxon>Bacillota</taxon>
        <taxon>Bacilli</taxon>
        <taxon>Bacillales</taxon>
        <taxon>Bacillaceae</taxon>
        <taxon>Neobacillus</taxon>
    </lineage>
</organism>
<dbReference type="PANTHER" id="PTHR33745:SF3">
    <property type="entry name" value="RSBT CO-ANTAGONIST PROTEIN RSBRC"/>
    <property type="match status" value="1"/>
</dbReference>
<dbReference type="SUPFAM" id="SSF52091">
    <property type="entry name" value="SpoIIaa-like"/>
    <property type="match status" value="1"/>
</dbReference>
<dbReference type="PANTHER" id="PTHR33745">
    <property type="entry name" value="RSBT ANTAGONIST PROTEIN RSBS-RELATED"/>
    <property type="match status" value="1"/>
</dbReference>
<dbReference type="RefSeq" id="WP_115454013.1">
    <property type="nucleotide sequence ID" value="NZ_QNQT01000017.1"/>
</dbReference>
<dbReference type="GO" id="GO:0019825">
    <property type="term" value="F:oxygen binding"/>
    <property type="evidence" value="ECO:0007669"/>
    <property type="project" value="InterPro"/>
</dbReference>
<sequence>MENLILDYVRAQKSELANEWTERMKTEADERVLKLVSEQVFNGTSSEFIDLIGSSLGGSKDEFRAKLSEFAEKVVRLGWPLHFVIEGVRTFSKMVFEGMQKKGYVTDENQMAVVYAFDRWISPLQNEVVDIYSRTWERTVSLQKIALQELSAPLIPVFEKITVMPLVGTIDTERAKQIMENLLTGVVKHGSEVVLIDITGVPVVDTMVAHHIIQAAEAVRLVGAKCMLVGIRPEIAQTIVNLGIDLNQFTTKNTLKKGVEAALELTNRKIIKVEGAK</sequence>
<dbReference type="Pfam" id="PF08678">
    <property type="entry name" value="Rsbr_N"/>
    <property type="match status" value="1"/>
</dbReference>
<evidence type="ECO:0000259" key="2">
    <source>
        <dbReference type="PROSITE" id="PS50801"/>
    </source>
</evidence>
<dbReference type="CDD" id="cd19413">
    <property type="entry name" value="RsbR_N-like"/>
    <property type="match status" value="1"/>
</dbReference>
<protein>
    <submittedName>
        <fullName evidence="3">RsbR protein</fullName>
    </submittedName>
</protein>
<dbReference type="EMBL" id="QNQT01000017">
    <property type="protein sequence ID" value="RDU34835.1"/>
    <property type="molecule type" value="Genomic_DNA"/>
</dbReference>
<dbReference type="GO" id="GO:0020037">
    <property type="term" value="F:heme binding"/>
    <property type="evidence" value="ECO:0007669"/>
    <property type="project" value="InterPro"/>
</dbReference>
<dbReference type="InterPro" id="IPR051932">
    <property type="entry name" value="Bact_StressResp_Reg"/>
</dbReference>
<dbReference type="AlphaFoldDB" id="A0A3D8GK54"/>
<evidence type="ECO:0000313" key="4">
    <source>
        <dbReference type="Proteomes" id="UP000257144"/>
    </source>
</evidence>
<proteinExistence type="predicted"/>
<keyword evidence="4" id="KW-1185">Reference proteome</keyword>